<name>A0ABN9YBS1_9DINO</name>
<organism evidence="2 3">
    <name type="scientific">Prorocentrum cordatum</name>
    <dbReference type="NCBI Taxonomy" id="2364126"/>
    <lineage>
        <taxon>Eukaryota</taxon>
        <taxon>Sar</taxon>
        <taxon>Alveolata</taxon>
        <taxon>Dinophyceae</taxon>
        <taxon>Prorocentrales</taxon>
        <taxon>Prorocentraceae</taxon>
        <taxon>Prorocentrum</taxon>
    </lineage>
</organism>
<feature type="region of interest" description="Disordered" evidence="1">
    <location>
        <begin position="105"/>
        <end position="126"/>
    </location>
</feature>
<proteinExistence type="predicted"/>
<feature type="compositionally biased region" description="Pro residues" evidence="1">
    <location>
        <begin position="105"/>
        <end position="116"/>
    </location>
</feature>
<accession>A0ABN9YBS1</accession>
<comment type="caution">
    <text evidence="2">The sequence shown here is derived from an EMBL/GenBank/DDBJ whole genome shotgun (WGS) entry which is preliminary data.</text>
</comment>
<protein>
    <submittedName>
        <fullName evidence="2">Uncharacterized protein</fullName>
    </submittedName>
</protein>
<reference evidence="2" key="1">
    <citation type="submission" date="2023-10" db="EMBL/GenBank/DDBJ databases">
        <authorList>
            <person name="Chen Y."/>
            <person name="Shah S."/>
            <person name="Dougan E. K."/>
            <person name="Thang M."/>
            <person name="Chan C."/>
        </authorList>
    </citation>
    <scope>NUCLEOTIDE SEQUENCE [LARGE SCALE GENOMIC DNA]</scope>
</reference>
<sequence>MAALEPGSNACVREVRRGFLAWVTASLYVVLTSDYDIFIQQLDIASTDLRGLRFGPSGGGLPVGLAGGRVYRFTVAPAPAELVALLAEGDSAAIAARRASPAVPLPLPAPPAPPTPGATASHGAGGTRVLDVPGRSRVVGQEALPPAALDVGGRSAVTLAGEVCTVTRLEPNADIDAWARAGRAAVAGHGCAAPRTTPSLAGASLLVREPSVPIRLRGPPHDGRRGQRAAVAGTSTGVISKALELAVSDGLDLANLTSYGVPEPTPAAADPEKADFEGAHHVMGEDEVSSGALAAPSLREHVAAEFSREGAIDKERRKAKEAKKPGPKGAKEKD</sequence>
<keyword evidence="3" id="KW-1185">Reference proteome</keyword>
<feature type="region of interest" description="Disordered" evidence="1">
    <location>
        <begin position="304"/>
        <end position="334"/>
    </location>
</feature>
<dbReference type="EMBL" id="CAUYUJ010022347">
    <property type="protein sequence ID" value="CAK0910204.1"/>
    <property type="molecule type" value="Genomic_DNA"/>
</dbReference>
<dbReference type="Proteomes" id="UP001189429">
    <property type="component" value="Unassembled WGS sequence"/>
</dbReference>
<gene>
    <name evidence="2" type="ORF">PCOR1329_LOCUS84440</name>
</gene>
<evidence type="ECO:0000256" key="1">
    <source>
        <dbReference type="SAM" id="MobiDB-lite"/>
    </source>
</evidence>
<evidence type="ECO:0000313" key="2">
    <source>
        <dbReference type="EMBL" id="CAK0910204.1"/>
    </source>
</evidence>
<evidence type="ECO:0000313" key="3">
    <source>
        <dbReference type="Proteomes" id="UP001189429"/>
    </source>
</evidence>